<dbReference type="SUPFAM" id="SSF47095">
    <property type="entry name" value="HMG-box"/>
    <property type="match status" value="1"/>
</dbReference>
<dbReference type="InterPro" id="IPR036910">
    <property type="entry name" value="HMG_box_dom_sf"/>
</dbReference>
<keyword evidence="2" id="KW-1185">Reference proteome</keyword>
<gene>
    <name evidence="1" type="ORF">ILYODFUR_035535</name>
</gene>
<organism evidence="1 2">
    <name type="scientific">Ilyodon furcidens</name>
    <name type="common">goldbreast splitfin</name>
    <dbReference type="NCBI Taxonomy" id="33524"/>
    <lineage>
        <taxon>Eukaryota</taxon>
        <taxon>Metazoa</taxon>
        <taxon>Chordata</taxon>
        <taxon>Craniata</taxon>
        <taxon>Vertebrata</taxon>
        <taxon>Euteleostomi</taxon>
        <taxon>Actinopterygii</taxon>
        <taxon>Neopterygii</taxon>
        <taxon>Teleostei</taxon>
        <taxon>Neoteleostei</taxon>
        <taxon>Acanthomorphata</taxon>
        <taxon>Ovalentaria</taxon>
        <taxon>Atherinomorphae</taxon>
        <taxon>Cyprinodontiformes</taxon>
        <taxon>Goodeidae</taxon>
        <taxon>Ilyodon</taxon>
    </lineage>
</organism>
<evidence type="ECO:0000313" key="1">
    <source>
        <dbReference type="EMBL" id="MEQ2250015.1"/>
    </source>
</evidence>
<dbReference type="EMBL" id="JAHRIQ010087902">
    <property type="protein sequence ID" value="MEQ2250015.1"/>
    <property type="molecule type" value="Genomic_DNA"/>
</dbReference>
<evidence type="ECO:0000313" key="2">
    <source>
        <dbReference type="Proteomes" id="UP001482620"/>
    </source>
</evidence>
<sequence>MARSFTSFFANTPARCTSIICSANINPVKYLTSQISGPPKRPLNGYLRYVVQQKPVVTSQHPGNKQLKVFT</sequence>
<reference evidence="1 2" key="1">
    <citation type="submission" date="2021-06" db="EMBL/GenBank/DDBJ databases">
        <authorList>
            <person name="Palmer J.M."/>
        </authorList>
    </citation>
    <scope>NUCLEOTIDE SEQUENCE [LARGE SCALE GENOMIC DNA]</scope>
    <source>
        <strain evidence="2">if_2019</strain>
        <tissue evidence="1">Muscle</tissue>
    </source>
</reference>
<proteinExistence type="predicted"/>
<name>A0ABV0UY50_9TELE</name>
<protein>
    <submittedName>
        <fullName evidence="1">Uncharacterized protein</fullName>
    </submittedName>
</protein>
<accession>A0ABV0UY50</accession>
<dbReference type="Proteomes" id="UP001482620">
    <property type="component" value="Unassembled WGS sequence"/>
</dbReference>
<comment type="caution">
    <text evidence="1">The sequence shown here is derived from an EMBL/GenBank/DDBJ whole genome shotgun (WGS) entry which is preliminary data.</text>
</comment>